<dbReference type="EC" id="2.1.2.11" evidence="7"/>
<feature type="binding site" evidence="7 10">
    <location>
        <position position="120"/>
    </location>
    <ligand>
        <name>Mg(2+)</name>
        <dbReference type="ChEBI" id="CHEBI:18420"/>
    </ligand>
</feature>
<comment type="similarity">
    <text evidence="2 7">Belongs to the PanB family.</text>
</comment>
<comment type="function">
    <text evidence="6 7">Catalyzes the reversible reaction in which hydroxymethyl group from 5,10-methylenetetrahydrofolate is transferred onto alpha-ketoisovalerate to form ketopantoate.</text>
</comment>
<dbReference type="EMBL" id="JAMDMJ010000001">
    <property type="protein sequence ID" value="MCY9594405.1"/>
    <property type="molecule type" value="Genomic_DNA"/>
</dbReference>
<evidence type="ECO:0000256" key="10">
    <source>
        <dbReference type="PIRSR" id="PIRSR000388-3"/>
    </source>
</evidence>
<dbReference type="RefSeq" id="WP_042228399.1">
    <property type="nucleotide sequence ID" value="NZ_CP026520.1"/>
</dbReference>
<evidence type="ECO:0000256" key="1">
    <source>
        <dbReference type="ARBA" id="ARBA00005033"/>
    </source>
</evidence>
<evidence type="ECO:0000256" key="4">
    <source>
        <dbReference type="ARBA" id="ARBA00022655"/>
    </source>
</evidence>
<keyword evidence="12" id="KW-0489">Methyltransferase</keyword>
<evidence type="ECO:0000313" key="11">
    <source>
        <dbReference type="EMBL" id="MCY9594405.1"/>
    </source>
</evidence>
<dbReference type="KEGG" id="pchi:PC41400_11965"/>
<keyword evidence="4 7" id="KW-0566">Pantothenate biosynthesis</keyword>
<feature type="active site" description="Proton acceptor" evidence="7 8">
    <location>
        <position position="187"/>
    </location>
</feature>
<comment type="subcellular location">
    <subcellularLocation>
        <location evidence="7">Cytoplasm</location>
    </subcellularLocation>
</comment>
<comment type="catalytic activity">
    <reaction evidence="7">
        <text>(6R)-5,10-methylene-5,6,7,8-tetrahydrofolate + 3-methyl-2-oxobutanoate + H2O = 2-dehydropantoate + (6S)-5,6,7,8-tetrahydrofolate</text>
        <dbReference type="Rhea" id="RHEA:11824"/>
        <dbReference type="ChEBI" id="CHEBI:11561"/>
        <dbReference type="ChEBI" id="CHEBI:11851"/>
        <dbReference type="ChEBI" id="CHEBI:15377"/>
        <dbReference type="ChEBI" id="CHEBI:15636"/>
        <dbReference type="ChEBI" id="CHEBI:57453"/>
        <dbReference type="EC" id="2.1.2.11"/>
    </reaction>
</comment>
<evidence type="ECO:0000313" key="13">
    <source>
        <dbReference type="Proteomes" id="UP000288943"/>
    </source>
</evidence>
<dbReference type="GO" id="GO:0005737">
    <property type="term" value="C:cytoplasm"/>
    <property type="evidence" value="ECO:0007669"/>
    <property type="project" value="UniProtKB-SubCell"/>
</dbReference>
<feature type="binding site" evidence="7 9">
    <location>
        <position position="88"/>
    </location>
    <ligand>
        <name>3-methyl-2-oxobutanoate</name>
        <dbReference type="ChEBI" id="CHEBI:11851"/>
    </ligand>
</feature>
<dbReference type="FunFam" id="3.20.20.60:FF:000003">
    <property type="entry name" value="3-methyl-2-oxobutanoate hydroxymethyltransferase"/>
    <property type="match status" value="1"/>
</dbReference>
<dbReference type="PANTHER" id="PTHR20881:SF0">
    <property type="entry name" value="3-METHYL-2-OXOBUTANOATE HYDROXYMETHYLTRANSFERASE"/>
    <property type="match status" value="1"/>
</dbReference>
<feature type="binding site" evidence="7 10">
    <location>
        <position position="49"/>
    </location>
    <ligand>
        <name>Mg(2+)</name>
        <dbReference type="ChEBI" id="CHEBI:18420"/>
    </ligand>
</feature>
<evidence type="ECO:0000256" key="3">
    <source>
        <dbReference type="ARBA" id="ARBA00011424"/>
    </source>
</evidence>
<dbReference type="UniPathway" id="UPA00028">
    <property type="reaction ID" value="UER00003"/>
</dbReference>
<dbReference type="InterPro" id="IPR040442">
    <property type="entry name" value="Pyrv_kinase-like_dom_sf"/>
</dbReference>
<dbReference type="Proteomes" id="UP000288943">
    <property type="component" value="Chromosome"/>
</dbReference>
<protein>
    <recommendedName>
        <fullName evidence="7">3-methyl-2-oxobutanoate hydroxymethyltransferase</fullName>
        <ecNumber evidence="7">2.1.2.11</ecNumber>
    </recommendedName>
    <alternativeName>
        <fullName evidence="7">Ketopantoate hydroxymethyltransferase</fullName>
        <shortName evidence="7">KPHMT</shortName>
    </alternativeName>
</protein>
<evidence type="ECO:0000256" key="7">
    <source>
        <dbReference type="HAMAP-Rule" id="MF_00156"/>
    </source>
</evidence>
<evidence type="ECO:0000256" key="2">
    <source>
        <dbReference type="ARBA" id="ARBA00008676"/>
    </source>
</evidence>
<evidence type="ECO:0000313" key="14">
    <source>
        <dbReference type="Proteomes" id="UP001527202"/>
    </source>
</evidence>
<evidence type="ECO:0000256" key="8">
    <source>
        <dbReference type="PIRSR" id="PIRSR000388-1"/>
    </source>
</evidence>
<evidence type="ECO:0000256" key="5">
    <source>
        <dbReference type="ARBA" id="ARBA00022679"/>
    </source>
</evidence>
<comment type="subunit">
    <text evidence="3 7">Homodecamer; pentamer of dimers.</text>
</comment>
<reference evidence="11 14" key="2">
    <citation type="submission" date="2022-05" db="EMBL/GenBank/DDBJ databases">
        <title>Genome Sequencing of Bee-Associated Microbes.</title>
        <authorList>
            <person name="Dunlap C."/>
        </authorList>
    </citation>
    <scope>NUCLEOTIDE SEQUENCE [LARGE SCALE GENOMIC DNA]</scope>
    <source>
        <strain evidence="11 14">NRRL B-23120</strain>
    </source>
</reference>
<keyword evidence="5 7" id="KW-0808">Transferase</keyword>
<dbReference type="GeneID" id="95375525"/>
<dbReference type="PIRSF" id="PIRSF000388">
    <property type="entry name" value="Pantoate_hydroxy_MeTrfase"/>
    <property type="match status" value="1"/>
</dbReference>
<dbReference type="Pfam" id="PF02548">
    <property type="entry name" value="Pantoate_transf"/>
    <property type="match status" value="1"/>
</dbReference>
<evidence type="ECO:0000256" key="6">
    <source>
        <dbReference type="ARBA" id="ARBA00056497"/>
    </source>
</evidence>
<dbReference type="GO" id="GO:0032259">
    <property type="term" value="P:methylation"/>
    <property type="evidence" value="ECO:0007669"/>
    <property type="project" value="UniProtKB-KW"/>
</dbReference>
<dbReference type="PANTHER" id="PTHR20881">
    <property type="entry name" value="3-METHYL-2-OXOBUTANOATE HYDROXYMETHYLTRANSFERASE"/>
    <property type="match status" value="1"/>
</dbReference>
<keyword evidence="14" id="KW-1185">Reference proteome</keyword>
<dbReference type="CDD" id="cd06557">
    <property type="entry name" value="KPHMT-like"/>
    <property type="match status" value="1"/>
</dbReference>
<dbReference type="InterPro" id="IPR015813">
    <property type="entry name" value="Pyrv/PenolPyrv_kinase-like_dom"/>
</dbReference>
<feature type="binding site" evidence="7 9">
    <location>
        <begin position="49"/>
        <end position="50"/>
    </location>
    <ligand>
        <name>3-methyl-2-oxobutanoate</name>
        <dbReference type="ChEBI" id="CHEBI:11851"/>
    </ligand>
</feature>
<organism evidence="12 13">
    <name type="scientific">Paenibacillus chitinolyticus</name>
    <dbReference type="NCBI Taxonomy" id="79263"/>
    <lineage>
        <taxon>Bacteria</taxon>
        <taxon>Bacillati</taxon>
        <taxon>Bacillota</taxon>
        <taxon>Bacilli</taxon>
        <taxon>Bacillales</taxon>
        <taxon>Paenibacillaceae</taxon>
        <taxon>Paenibacillus</taxon>
    </lineage>
</organism>
<comment type="pathway">
    <text evidence="1 7">Cofactor biosynthesis; (R)-pantothenate biosynthesis; (R)-pantoate from 3-methyl-2-oxobutanoate: step 1/2.</text>
</comment>
<reference evidence="12 13" key="1">
    <citation type="submission" date="2018-01" db="EMBL/GenBank/DDBJ databases">
        <title>The whole genome sequencing and assembly of Paenibacillus chitinolyticus KCCM 41400 strain.</title>
        <authorList>
            <person name="Kim J.-Y."/>
            <person name="Park M.-K."/>
            <person name="Lee Y.-J."/>
            <person name="Yi H."/>
            <person name="Bahn Y.-S."/>
            <person name="Kim J.F."/>
            <person name="Lee D.-W."/>
        </authorList>
    </citation>
    <scope>NUCLEOTIDE SEQUENCE [LARGE SCALE GENOMIC DNA]</scope>
    <source>
        <strain evidence="12 13">KCCM 41400</strain>
    </source>
</reference>
<comment type="cofactor">
    <cofactor evidence="7 10">
        <name>Mg(2+)</name>
        <dbReference type="ChEBI" id="CHEBI:18420"/>
    </cofactor>
    <text evidence="7 10">Binds 1 Mg(2+) ion per subunit.</text>
</comment>
<keyword evidence="7 10" id="KW-0460">Magnesium</keyword>
<sequence>MAQERKPVTTVKLQKMKASKEPISMVTAYDYLTAKLADEAGVDMILIGDSLGNVIQGHESTLPVTLDEMIYHTKAVTRAVKSAFVVTDLPFMTYHGSLDTTLQNAGRIMREGLSKGVKLEGGAEIAHAVKALTQAGVPVVGHLGLTPQSVHVLGGYRIQGKNSEQARKLMEDAKALEEAGAIAIVLELVTEELAEWITSKLSIPTIGIGAGASCDGQVLVFHDMLGYEPDAPAKKFVKAYAQVGLAIREGIGQYVAEVKGRKFPAEQHGFKGDNEVLQYLYGTAVK</sequence>
<proteinExistence type="inferred from homology"/>
<dbReference type="GO" id="GO:0008168">
    <property type="term" value="F:methyltransferase activity"/>
    <property type="evidence" value="ECO:0007669"/>
    <property type="project" value="UniProtKB-KW"/>
</dbReference>
<evidence type="ECO:0000256" key="9">
    <source>
        <dbReference type="PIRSR" id="PIRSR000388-2"/>
    </source>
</evidence>
<dbReference type="GO" id="GO:0015940">
    <property type="term" value="P:pantothenate biosynthetic process"/>
    <property type="evidence" value="ECO:0007669"/>
    <property type="project" value="UniProtKB-UniRule"/>
</dbReference>
<dbReference type="GO" id="GO:0003864">
    <property type="term" value="F:3-methyl-2-oxobutanoate hydroxymethyltransferase activity"/>
    <property type="evidence" value="ECO:0007669"/>
    <property type="project" value="UniProtKB-UniRule"/>
</dbReference>
<evidence type="ECO:0000313" key="12">
    <source>
        <dbReference type="EMBL" id="QAV18345.1"/>
    </source>
</evidence>
<dbReference type="Proteomes" id="UP001527202">
    <property type="component" value="Unassembled WGS sequence"/>
</dbReference>
<dbReference type="EMBL" id="CP026520">
    <property type="protein sequence ID" value="QAV18345.1"/>
    <property type="molecule type" value="Genomic_DNA"/>
</dbReference>
<dbReference type="NCBIfam" id="TIGR00222">
    <property type="entry name" value="panB"/>
    <property type="match status" value="1"/>
</dbReference>
<gene>
    <name evidence="7 12" type="primary">panB</name>
    <name evidence="11" type="ORF">M5X16_01250</name>
    <name evidence="12" type="ORF">PC41400_11965</name>
</gene>
<keyword evidence="7" id="KW-0963">Cytoplasm</keyword>
<dbReference type="OrthoDB" id="9781789at2"/>
<accession>A0A410WVD8</accession>
<feature type="binding site" evidence="7 9">
    <location>
        <position position="118"/>
    </location>
    <ligand>
        <name>3-methyl-2-oxobutanoate</name>
        <dbReference type="ChEBI" id="CHEBI:11851"/>
    </ligand>
</feature>
<dbReference type="NCBIfam" id="NF001452">
    <property type="entry name" value="PRK00311.1"/>
    <property type="match status" value="1"/>
</dbReference>
<dbReference type="AlphaFoldDB" id="A0A410WVD8"/>
<dbReference type="InterPro" id="IPR003700">
    <property type="entry name" value="Pantoate_hydroxy_MeTrfase"/>
</dbReference>
<dbReference type="HAMAP" id="MF_00156">
    <property type="entry name" value="PanB"/>
    <property type="match status" value="1"/>
</dbReference>
<name>A0A410WVD8_9BACL</name>
<feature type="binding site" evidence="7 10">
    <location>
        <position position="88"/>
    </location>
    <ligand>
        <name>Mg(2+)</name>
        <dbReference type="ChEBI" id="CHEBI:18420"/>
    </ligand>
</feature>
<keyword evidence="7 10" id="KW-0479">Metal-binding</keyword>
<dbReference type="GO" id="GO:0000287">
    <property type="term" value="F:magnesium ion binding"/>
    <property type="evidence" value="ECO:0007669"/>
    <property type="project" value="TreeGrafter"/>
</dbReference>
<dbReference type="SUPFAM" id="SSF51621">
    <property type="entry name" value="Phosphoenolpyruvate/pyruvate domain"/>
    <property type="match status" value="1"/>
</dbReference>
<dbReference type="Gene3D" id="3.20.20.60">
    <property type="entry name" value="Phosphoenolpyruvate-binding domains"/>
    <property type="match status" value="1"/>
</dbReference>